<accession>A0ABR5MJW8</accession>
<dbReference type="InterPro" id="IPR051050">
    <property type="entry name" value="Lipid_II_flippase_MurJ/MviN"/>
</dbReference>
<keyword evidence="7 8" id="KW-0472">Membrane</keyword>
<feature type="transmembrane region" description="Helical" evidence="8">
    <location>
        <begin position="179"/>
        <end position="200"/>
    </location>
</feature>
<dbReference type="RefSeq" id="WP_060668321.1">
    <property type="nucleotide sequence ID" value="NZ_LGTK01000020.1"/>
</dbReference>
<keyword evidence="3 8" id="KW-0812">Transmembrane</keyword>
<protein>
    <submittedName>
        <fullName evidence="9">Uncharacterized protein</fullName>
    </submittedName>
</protein>
<evidence type="ECO:0000256" key="5">
    <source>
        <dbReference type="ARBA" id="ARBA00022984"/>
    </source>
</evidence>
<keyword evidence="4" id="KW-0133">Cell shape</keyword>
<feature type="transmembrane region" description="Helical" evidence="8">
    <location>
        <begin position="296"/>
        <end position="317"/>
    </location>
</feature>
<sequence length="333" mass="37912">MDKSNSSALRQLNSMVLITILTQIFILLKNALVASHFGVGIELDAYNLSFNITNFVYSFIGAGISTVIIPFLKEKSNKTALNIFITFIYTVSIIIFIFMLLFKNQIIAIAGGSNGIEFINIASNIFVYTLISGILNALIKFANAVLEFKGQFNRQKMIVLFTSIIFVLLLFFFKDISIYDFALILLVTTFISFIAHFYFLKRTNFDFNINFDINNDGFKQMLRLYIPTMMSSGVYQLSLLIDTMISARLDVGSISILNYANSVIGMINMLLLANLTSFMYPRLVKKSNEIDQQKSLIHYILLTNTLMCLIFVLFFIIGREGITILFERGKFYK</sequence>
<reference evidence="9 10" key="1">
    <citation type="submission" date="2015-07" db="EMBL/GenBank/DDBJ databases">
        <title>High-quality draft genome sequence of Oceanobacillus caeni HM6, a bacillus isolated from a human feces.</title>
        <authorList>
            <person name="Kumar J."/>
            <person name="Verma M.K."/>
            <person name="Pandey R."/>
            <person name="Bhambi M."/>
            <person name="Chauhan N."/>
        </authorList>
    </citation>
    <scope>NUCLEOTIDE SEQUENCE [LARGE SCALE GENOMIC DNA]</scope>
    <source>
        <strain evidence="9 10">HM6</strain>
    </source>
</reference>
<evidence type="ECO:0000313" key="10">
    <source>
        <dbReference type="Proteomes" id="UP000037854"/>
    </source>
</evidence>
<evidence type="ECO:0000313" key="9">
    <source>
        <dbReference type="EMBL" id="KPH75938.1"/>
    </source>
</evidence>
<feature type="transmembrane region" description="Helical" evidence="8">
    <location>
        <begin position="121"/>
        <end position="145"/>
    </location>
</feature>
<dbReference type="InterPro" id="IPR004268">
    <property type="entry name" value="MurJ"/>
</dbReference>
<dbReference type="EMBL" id="LGTK01000020">
    <property type="protein sequence ID" value="KPH75938.1"/>
    <property type="molecule type" value="Genomic_DNA"/>
</dbReference>
<organism evidence="9 10">
    <name type="scientific">Oceanobacillus caeni</name>
    <dbReference type="NCBI Taxonomy" id="405946"/>
    <lineage>
        <taxon>Bacteria</taxon>
        <taxon>Bacillati</taxon>
        <taxon>Bacillota</taxon>
        <taxon>Bacilli</taxon>
        <taxon>Bacillales</taxon>
        <taxon>Bacillaceae</taxon>
        <taxon>Oceanobacillus</taxon>
    </lineage>
</organism>
<keyword evidence="10" id="KW-1185">Reference proteome</keyword>
<name>A0ABR5MJW8_9BACI</name>
<proteinExistence type="predicted"/>
<keyword evidence="5" id="KW-0573">Peptidoglycan synthesis</keyword>
<evidence type="ECO:0000256" key="6">
    <source>
        <dbReference type="ARBA" id="ARBA00022989"/>
    </source>
</evidence>
<feature type="transmembrane region" description="Helical" evidence="8">
    <location>
        <begin position="221"/>
        <end position="241"/>
    </location>
</feature>
<dbReference type="Pfam" id="PF03023">
    <property type="entry name" value="MurJ"/>
    <property type="match status" value="1"/>
</dbReference>
<keyword evidence="2" id="KW-1003">Cell membrane</keyword>
<gene>
    <name evidence="9" type="ORF">AFL42_07840</name>
</gene>
<comment type="caution">
    <text evidence="9">The sequence shown here is derived from an EMBL/GenBank/DDBJ whole genome shotgun (WGS) entry which is preliminary data.</text>
</comment>
<keyword evidence="6 8" id="KW-1133">Transmembrane helix</keyword>
<feature type="transmembrane region" description="Helical" evidence="8">
    <location>
        <begin position="12"/>
        <end position="32"/>
    </location>
</feature>
<comment type="subcellular location">
    <subcellularLocation>
        <location evidence="1">Cell membrane</location>
        <topology evidence="1">Multi-pass membrane protein</topology>
    </subcellularLocation>
</comment>
<feature type="transmembrane region" description="Helical" evidence="8">
    <location>
        <begin position="52"/>
        <end position="72"/>
    </location>
</feature>
<feature type="transmembrane region" description="Helical" evidence="8">
    <location>
        <begin position="157"/>
        <end position="173"/>
    </location>
</feature>
<feature type="transmembrane region" description="Helical" evidence="8">
    <location>
        <begin position="79"/>
        <end position="101"/>
    </location>
</feature>
<evidence type="ECO:0000256" key="4">
    <source>
        <dbReference type="ARBA" id="ARBA00022960"/>
    </source>
</evidence>
<evidence type="ECO:0000256" key="7">
    <source>
        <dbReference type="ARBA" id="ARBA00023136"/>
    </source>
</evidence>
<dbReference type="Proteomes" id="UP000037854">
    <property type="component" value="Unassembled WGS sequence"/>
</dbReference>
<evidence type="ECO:0000256" key="8">
    <source>
        <dbReference type="SAM" id="Phobius"/>
    </source>
</evidence>
<evidence type="ECO:0000256" key="1">
    <source>
        <dbReference type="ARBA" id="ARBA00004651"/>
    </source>
</evidence>
<dbReference type="PANTHER" id="PTHR47019:SF1">
    <property type="entry name" value="LIPID II FLIPPASE MURJ"/>
    <property type="match status" value="1"/>
</dbReference>
<evidence type="ECO:0000256" key="3">
    <source>
        <dbReference type="ARBA" id="ARBA00022692"/>
    </source>
</evidence>
<dbReference type="PANTHER" id="PTHR47019">
    <property type="entry name" value="LIPID II FLIPPASE MURJ"/>
    <property type="match status" value="1"/>
</dbReference>
<feature type="transmembrane region" description="Helical" evidence="8">
    <location>
        <begin position="256"/>
        <end position="275"/>
    </location>
</feature>
<evidence type="ECO:0000256" key="2">
    <source>
        <dbReference type="ARBA" id="ARBA00022475"/>
    </source>
</evidence>